<protein>
    <submittedName>
        <fullName evidence="1">Uncharacterized protein</fullName>
    </submittedName>
</protein>
<organism evidence="1 2">
    <name type="scientific">Mucilaginibacter humi</name>
    <dbReference type="NCBI Taxonomy" id="2732510"/>
    <lineage>
        <taxon>Bacteria</taxon>
        <taxon>Pseudomonadati</taxon>
        <taxon>Bacteroidota</taxon>
        <taxon>Sphingobacteriia</taxon>
        <taxon>Sphingobacteriales</taxon>
        <taxon>Sphingobacteriaceae</taxon>
        <taxon>Mucilaginibacter</taxon>
    </lineage>
</organism>
<dbReference type="RefSeq" id="WP_175269632.1">
    <property type="nucleotide sequence ID" value="NZ_JABFCR010000025.1"/>
</dbReference>
<dbReference type="Proteomes" id="UP000566071">
    <property type="component" value="Unassembled WGS sequence"/>
</dbReference>
<evidence type="ECO:0000313" key="2">
    <source>
        <dbReference type="Proteomes" id="UP000566071"/>
    </source>
</evidence>
<reference evidence="1 2" key="1">
    <citation type="submission" date="2020-05" db="EMBL/GenBank/DDBJ databases">
        <authorList>
            <person name="Khan S.A."/>
            <person name="Jeon C.O."/>
            <person name="Chun B.H."/>
        </authorList>
    </citation>
    <scope>NUCLEOTIDE SEQUENCE [LARGE SCALE GENOMIC DNA]</scope>
    <source>
        <strain evidence="1 2">S1162</strain>
    </source>
</reference>
<dbReference type="EMBL" id="JABFCR010000025">
    <property type="protein sequence ID" value="NNU33947.1"/>
    <property type="molecule type" value="Genomic_DNA"/>
</dbReference>
<sequence length="114" mass="13708">MGDIFVKRSIYERSNRPNNTSELVTINFLQVMRLFGKHKDKTTKLQRTLLQDEEETYISGRFSKEKIKSITHLSDDSVRIFMIRYRPAKTKVEKMNDYDMLLYIRKCYADFKKL</sequence>
<accession>A0ABX1W141</accession>
<comment type="caution">
    <text evidence="1">The sequence shown here is derived from an EMBL/GenBank/DDBJ whole genome shotgun (WGS) entry which is preliminary data.</text>
</comment>
<gene>
    <name evidence="1" type="ORF">HK413_06895</name>
</gene>
<evidence type="ECO:0000313" key="1">
    <source>
        <dbReference type="EMBL" id="NNU33947.1"/>
    </source>
</evidence>
<name>A0ABX1W141_9SPHI</name>
<proteinExistence type="predicted"/>
<keyword evidence="2" id="KW-1185">Reference proteome</keyword>